<accession>A0A1I2IF48</accession>
<dbReference type="PANTHER" id="PTHR43649">
    <property type="entry name" value="ARABINOSE-BINDING PROTEIN-RELATED"/>
    <property type="match status" value="1"/>
</dbReference>
<organism evidence="2 3">
    <name type="scientific">Streptomyces mirabilis</name>
    <dbReference type="NCBI Taxonomy" id="68239"/>
    <lineage>
        <taxon>Bacteria</taxon>
        <taxon>Bacillati</taxon>
        <taxon>Actinomycetota</taxon>
        <taxon>Actinomycetes</taxon>
        <taxon>Kitasatosporales</taxon>
        <taxon>Streptomycetaceae</taxon>
        <taxon>Streptomyces</taxon>
    </lineage>
</organism>
<protein>
    <submittedName>
        <fullName evidence="2">Carbohydrate ABC transporter substrate-binding protein, CUT1 family</fullName>
    </submittedName>
</protein>
<dbReference type="EMBL" id="FONR01000006">
    <property type="protein sequence ID" value="SFF40969.1"/>
    <property type="molecule type" value="Genomic_DNA"/>
</dbReference>
<feature type="signal peptide" evidence="1">
    <location>
        <begin position="1"/>
        <end position="21"/>
    </location>
</feature>
<dbReference type="PANTHER" id="PTHR43649:SF14">
    <property type="entry name" value="BLR3389 PROTEIN"/>
    <property type="match status" value="1"/>
</dbReference>
<dbReference type="Proteomes" id="UP000181942">
    <property type="component" value="Unassembled WGS sequence"/>
</dbReference>
<dbReference type="SUPFAM" id="SSF53850">
    <property type="entry name" value="Periplasmic binding protein-like II"/>
    <property type="match status" value="1"/>
</dbReference>
<dbReference type="Gene3D" id="3.40.190.10">
    <property type="entry name" value="Periplasmic binding protein-like II"/>
    <property type="match status" value="2"/>
</dbReference>
<dbReference type="PROSITE" id="PS51257">
    <property type="entry name" value="PROKAR_LIPOPROTEIN"/>
    <property type="match status" value="1"/>
</dbReference>
<name>A0A1I2IF48_9ACTN</name>
<dbReference type="PROSITE" id="PS51318">
    <property type="entry name" value="TAT"/>
    <property type="match status" value="1"/>
</dbReference>
<evidence type="ECO:0000313" key="3">
    <source>
        <dbReference type="Proteomes" id="UP000181942"/>
    </source>
</evidence>
<sequence>MRALGNTYTSFSRRRFLAASAATGLGAAALSACGSSDSGNSSGKTTIEWWNITTTQPAKKLWAQRAKDFEAAHPDVKVKVVTLENEAYKSKMTALTTSGKLPDVFHTWGGGVLKQQIDAGLVEDLTDKTASWTKDYVPASLAAYQFDKKTYAVPFDIGMVGFWYNKALFKKAKIDTPPTTWSGYLDTIRALKSAGITPIALAGKEKWPGMYYWAYLSMRVAGLEAMQKAATDADFTGEGFVTAGRHLKDLVALEPFQKGFLGGAYSDPNGEAALMGNGKAAMELMGQWAPTVEKDSGKGIGDDLGFFSFPSVEGGKGALTEVFGGGGGHAVRKGAPDAAVEFLKFFAEKQFAETLVKETGLIPVSKGARPALTDPNLTAVSDALNNATGFQLYLDQAYAPAVGQEINDSVAALIAGSKSPEQVTRSVTQVAKSEKS</sequence>
<proteinExistence type="predicted"/>
<gene>
    <name evidence="2" type="ORF">SAMN02787118_106238</name>
</gene>
<dbReference type="InterPro" id="IPR006311">
    <property type="entry name" value="TAT_signal"/>
</dbReference>
<dbReference type="Pfam" id="PF01547">
    <property type="entry name" value="SBP_bac_1"/>
    <property type="match status" value="1"/>
</dbReference>
<evidence type="ECO:0000313" key="2">
    <source>
        <dbReference type="EMBL" id="SFF40969.1"/>
    </source>
</evidence>
<dbReference type="InterPro" id="IPR050490">
    <property type="entry name" value="Bact_solute-bd_prot1"/>
</dbReference>
<evidence type="ECO:0000256" key="1">
    <source>
        <dbReference type="SAM" id="SignalP"/>
    </source>
</evidence>
<reference evidence="2 3" key="1">
    <citation type="submission" date="2016-10" db="EMBL/GenBank/DDBJ databases">
        <authorList>
            <person name="de Groot N.N."/>
        </authorList>
    </citation>
    <scope>NUCLEOTIDE SEQUENCE [LARGE SCALE GENOMIC DNA]</scope>
    <source>
        <strain evidence="2 3">OK461</strain>
    </source>
</reference>
<feature type="chain" id="PRO_5010374666" evidence="1">
    <location>
        <begin position="22"/>
        <end position="436"/>
    </location>
</feature>
<dbReference type="AlphaFoldDB" id="A0A1I2IF48"/>
<keyword evidence="1" id="KW-0732">Signal</keyword>
<dbReference type="InterPro" id="IPR006059">
    <property type="entry name" value="SBP"/>
</dbReference>